<keyword evidence="1" id="KW-0812">Transmembrane</keyword>
<dbReference type="Gene3D" id="3.40.50.10320">
    <property type="entry name" value="LmbE-like"/>
    <property type="match status" value="1"/>
</dbReference>
<dbReference type="Pfam" id="PF02585">
    <property type="entry name" value="PIG-L"/>
    <property type="match status" value="1"/>
</dbReference>
<dbReference type="InterPro" id="IPR024078">
    <property type="entry name" value="LmbE-like_dom_sf"/>
</dbReference>
<evidence type="ECO:0000313" key="4">
    <source>
        <dbReference type="Proteomes" id="UP000886887"/>
    </source>
</evidence>
<dbReference type="EMBL" id="DVFJ01000008">
    <property type="protein sequence ID" value="HIQ71124.1"/>
    <property type="molecule type" value="Genomic_DNA"/>
</dbReference>
<dbReference type="Proteomes" id="UP000886887">
    <property type="component" value="Unassembled WGS sequence"/>
</dbReference>
<proteinExistence type="predicted"/>
<dbReference type="InterPro" id="IPR003737">
    <property type="entry name" value="GlcNAc_PI_deacetylase-related"/>
</dbReference>
<dbReference type="SUPFAM" id="SSF102588">
    <property type="entry name" value="LmbE-like"/>
    <property type="match status" value="1"/>
</dbReference>
<name>A0A9D0Z8V3_9FIRM</name>
<dbReference type="Pfam" id="PF24135">
    <property type="entry name" value="DUF7402"/>
    <property type="match status" value="1"/>
</dbReference>
<feature type="domain" description="DUF7402" evidence="2">
    <location>
        <begin position="437"/>
        <end position="520"/>
    </location>
</feature>
<organism evidence="3 4">
    <name type="scientific">Candidatus Onthenecus intestinigallinarum</name>
    <dbReference type="NCBI Taxonomy" id="2840875"/>
    <lineage>
        <taxon>Bacteria</taxon>
        <taxon>Bacillati</taxon>
        <taxon>Bacillota</taxon>
        <taxon>Clostridia</taxon>
        <taxon>Eubacteriales</taxon>
        <taxon>Candidatus Onthenecus</taxon>
    </lineage>
</organism>
<reference evidence="3" key="1">
    <citation type="submission" date="2020-10" db="EMBL/GenBank/DDBJ databases">
        <authorList>
            <person name="Gilroy R."/>
        </authorList>
    </citation>
    <scope>NUCLEOTIDE SEQUENCE</scope>
    <source>
        <strain evidence="3">ChiSxjej2B14-6234</strain>
    </source>
</reference>
<evidence type="ECO:0000313" key="3">
    <source>
        <dbReference type="EMBL" id="HIQ71124.1"/>
    </source>
</evidence>
<dbReference type="PANTHER" id="PTHR12993:SF29">
    <property type="entry name" value="BLR3841 PROTEIN"/>
    <property type="match status" value="1"/>
</dbReference>
<feature type="transmembrane region" description="Helical" evidence="1">
    <location>
        <begin position="49"/>
        <end position="70"/>
    </location>
</feature>
<protein>
    <submittedName>
        <fullName evidence="3">PIG-L family deacetylase</fullName>
    </submittedName>
</protein>
<dbReference type="GO" id="GO:0016811">
    <property type="term" value="F:hydrolase activity, acting on carbon-nitrogen (but not peptide) bonds, in linear amides"/>
    <property type="evidence" value="ECO:0007669"/>
    <property type="project" value="TreeGrafter"/>
</dbReference>
<evidence type="ECO:0000259" key="2">
    <source>
        <dbReference type="Pfam" id="PF24135"/>
    </source>
</evidence>
<gene>
    <name evidence="3" type="ORF">IAB73_02795</name>
</gene>
<dbReference type="AlphaFoldDB" id="A0A9D0Z8V3"/>
<comment type="caution">
    <text evidence="3">The sequence shown here is derived from an EMBL/GenBank/DDBJ whole genome shotgun (WGS) entry which is preliminary data.</text>
</comment>
<accession>A0A9D0Z8V3</accession>
<evidence type="ECO:0000256" key="1">
    <source>
        <dbReference type="SAM" id="Phobius"/>
    </source>
</evidence>
<dbReference type="InterPro" id="IPR055826">
    <property type="entry name" value="DUF7402"/>
</dbReference>
<keyword evidence="1" id="KW-1133">Transmembrane helix</keyword>
<keyword evidence="1" id="KW-0472">Membrane</keyword>
<sequence>MRKKSFFSFLLSLLGRALWRLFVLAFFVLLTAFSTVCYGLPVCLAASGVAALVLAAALFVPGNPAARVLWRPRFMRILTAFVLVLLIAATPACLAFAYASLPSAAYASVDSGFAHSAFLRDKYVLVLVPHEDDDVNMAGATIQHFVDAGSEVYVAFVTNGDSIGLSSERLYEAVACMDELGVPRENVYFLGYGDDWQGTHLYNRAPDEAALSLIGRDRTYGTAGLRDFATEQTGEAHLYTRANCLSDIRTLVDLLFPDVIFCIDYDPHVDHRMTSLLFEEAMGQLLNENPAYRPQIFKGLTYLTGWVGPRDFYTRPMTQTVSPDEPTWPLGTPAYRWSERVRFPVPAGYASYTLRANRVYALHSLYPSQSATLFTASVANSDQVFFERATDSLLYGERIEAASGDASVLTDFKLFDTTDVRETRFDAGVWTPTEGQRTVRCTFSSPQSLNTLTLWDNPDPAQNVLAATLTLSDGTIVEIPALDPLGASNTISFEQRDGIEWAELTLRQVEGDAAGLTEWELALREARDTAFVKLTDAQGEFLYESSAAAGESIALSLYAWPALPEGATFSLTVTDEARGQAFSTAGLTADALTVGALERGTYRVRVACEQDERLYDECVLRVGDPMLKERLLQWFEPRYDALLKLLREKTSYAI</sequence>
<reference evidence="3" key="2">
    <citation type="journal article" date="2021" name="PeerJ">
        <title>Extensive microbial diversity within the chicken gut microbiome revealed by metagenomics and culture.</title>
        <authorList>
            <person name="Gilroy R."/>
            <person name="Ravi A."/>
            <person name="Getino M."/>
            <person name="Pursley I."/>
            <person name="Horton D.L."/>
            <person name="Alikhan N.F."/>
            <person name="Baker D."/>
            <person name="Gharbi K."/>
            <person name="Hall N."/>
            <person name="Watson M."/>
            <person name="Adriaenssens E.M."/>
            <person name="Foster-Nyarko E."/>
            <person name="Jarju S."/>
            <person name="Secka A."/>
            <person name="Antonio M."/>
            <person name="Oren A."/>
            <person name="Chaudhuri R.R."/>
            <person name="La Ragione R."/>
            <person name="Hildebrand F."/>
            <person name="Pallen M.J."/>
        </authorList>
    </citation>
    <scope>NUCLEOTIDE SEQUENCE</scope>
    <source>
        <strain evidence="3">ChiSxjej2B14-6234</strain>
    </source>
</reference>
<feature type="transmembrane region" description="Helical" evidence="1">
    <location>
        <begin position="77"/>
        <end position="101"/>
    </location>
</feature>
<dbReference type="PANTHER" id="PTHR12993">
    <property type="entry name" value="N-ACETYLGLUCOSAMINYL-PHOSPHATIDYLINOSITOL DE-N-ACETYLASE-RELATED"/>
    <property type="match status" value="1"/>
</dbReference>